<dbReference type="Proteomes" id="UP001186944">
    <property type="component" value="Unassembled WGS sequence"/>
</dbReference>
<evidence type="ECO:0000256" key="1">
    <source>
        <dbReference type="SAM" id="MobiDB-lite"/>
    </source>
</evidence>
<reference evidence="2" key="1">
    <citation type="submission" date="2019-08" db="EMBL/GenBank/DDBJ databases">
        <title>The improved chromosome-level genome for the pearl oyster Pinctada fucata martensii using PacBio sequencing and Hi-C.</title>
        <authorList>
            <person name="Zheng Z."/>
        </authorList>
    </citation>
    <scope>NUCLEOTIDE SEQUENCE</scope>
    <source>
        <strain evidence="2">ZZ-2019</strain>
        <tissue evidence="2">Adductor muscle</tissue>
    </source>
</reference>
<protein>
    <submittedName>
        <fullName evidence="2">Uncharacterized protein</fullName>
    </submittedName>
</protein>
<evidence type="ECO:0000313" key="3">
    <source>
        <dbReference type="Proteomes" id="UP001186944"/>
    </source>
</evidence>
<dbReference type="AlphaFoldDB" id="A0AA88YBX7"/>
<proteinExistence type="predicted"/>
<organism evidence="2 3">
    <name type="scientific">Pinctada imbricata</name>
    <name type="common">Atlantic pearl-oyster</name>
    <name type="synonym">Pinctada martensii</name>
    <dbReference type="NCBI Taxonomy" id="66713"/>
    <lineage>
        <taxon>Eukaryota</taxon>
        <taxon>Metazoa</taxon>
        <taxon>Spiralia</taxon>
        <taxon>Lophotrochozoa</taxon>
        <taxon>Mollusca</taxon>
        <taxon>Bivalvia</taxon>
        <taxon>Autobranchia</taxon>
        <taxon>Pteriomorphia</taxon>
        <taxon>Pterioida</taxon>
        <taxon>Pterioidea</taxon>
        <taxon>Pteriidae</taxon>
        <taxon>Pinctada</taxon>
    </lineage>
</organism>
<dbReference type="EMBL" id="VSWD01000005">
    <property type="protein sequence ID" value="KAK3102244.1"/>
    <property type="molecule type" value="Genomic_DNA"/>
</dbReference>
<evidence type="ECO:0000313" key="2">
    <source>
        <dbReference type="EMBL" id="KAK3102244.1"/>
    </source>
</evidence>
<sequence>MSFIYFHAFKGSSRVWHGYPDIFIDKKVPVTIVNDARDDSKEEDTTVEDDTETGSSFMAPAAKKMKKDSEEAKSSSAGSSFGLCIEMKNKKSGDALLCMSIVDQIIAEAITNAFAQVNANSLLKGLMIPSFGCTQDHFVVFLYDPENDILLQTNLINLFEVPGELSVVAIIEVWMYLNFAVLFKHDIAKKYKFESAKFRESVKDYLCYYEQASYQERLAPSESGYFREVVVPRMFRISDHVEKNDIK</sequence>
<accession>A0AA88YBX7</accession>
<gene>
    <name evidence="2" type="ORF">FSP39_009870</name>
</gene>
<name>A0AA88YBX7_PINIB</name>
<feature type="region of interest" description="Disordered" evidence="1">
    <location>
        <begin position="36"/>
        <end position="77"/>
    </location>
</feature>
<keyword evidence="3" id="KW-1185">Reference proteome</keyword>
<comment type="caution">
    <text evidence="2">The sequence shown here is derived from an EMBL/GenBank/DDBJ whole genome shotgun (WGS) entry which is preliminary data.</text>
</comment>